<organism evidence="6 7">
    <name type="scientific">Rhabdonatronobacter sediminivivens</name>
    <dbReference type="NCBI Taxonomy" id="2743469"/>
    <lineage>
        <taxon>Bacteria</taxon>
        <taxon>Pseudomonadati</taxon>
        <taxon>Pseudomonadota</taxon>
        <taxon>Alphaproteobacteria</taxon>
        <taxon>Rhodobacterales</taxon>
        <taxon>Paracoccaceae</taxon>
        <taxon>Rhabdonatronobacter</taxon>
    </lineage>
</organism>
<keyword evidence="1" id="KW-0678">Repressor</keyword>
<dbReference type="CDD" id="cd06284">
    <property type="entry name" value="PBP1_LacI-like"/>
    <property type="match status" value="1"/>
</dbReference>
<dbReference type="AlphaFoldDB" id="A0A7Z0KZK8"/>
<evidence type="ECO:0000256" key="4">
    <source>
        <dbReference type="ARBA" id="ARBA00023163"/>
    </source>
</evidence>
<dbReference type="PANTHER" id="PTHR30146:SF148">
    <property type="entry name" value="HTH-TYPE TRANSCRIPTIONAL REPRESSOR PURR-RELATED"/>
    <property type="match status" value="1"/>
</dbReference>
<dbReference type="InterPro" id="IPR046335">
    <property type="entry name" value="LacI/GalR-like_sensor"/>
</dbReference>
<dbReference type="PANTHER" id="PTHR30146">
    <property type="entry name" value="LACI-RELATED TRANSCRIPTIONAL REPRESSOR"/>
    <property type="match status" value="1"/>
</dbReference>
<evidence type="ECO:0000313" key="7">
    <source>
        <dbReference type="Proteomes" id="UP000529417"/>
    </source>
</evidence>
<dbReference type="InterPro" id="IPR000843">
    <property type="entry name" value="HTH_LacI"/>
</dbReference>
<comment type="caution">
    <text evidence="6">The sequence shown here is derived from an EMBL/GenBank/DDBJ whole genome shotgun (WGS) entry which is preliminary data.</text>
</comment>
<dbReference type="SMART" id="SM00354">
    <property type="entry name" value="HTH_LACI"/>
    <property type="match status" value="1"/>
</dbReference>
<dbReference type="PROSITE" id="PS00356">
    <property type="entry name" value="HTH_LACI_1"/>
    <property type="match status" value="1"/>
</dbReference>
<evidence type="ECO:0000256" key="1">
    <source>
        <dbReference type="ARBA" id="ARBA00022491"/>
    </source>
</evidence>
<sequence length="337" mass="36544">MERFTPRIRDVARVAGVSTATVSRALSKPDVVSADTLKTVLAAVAETGYTINHAARNLRQQRTMSVVALVPNLANPFFSRILAGMSAVLTQAGYNLLVVDTEGPGVDRHIARTLDRSRADGLIVFDGLLPPEDLQPDRLRPPLVMACEWIEDLAAPRIRIDNAAGAGLAVAHLARLGHRRIGHLLGPEANVLARSRADGVRQELAARGLPVRPEWFLPGDYSLESGRRGARDWIAMDDRPTAMFCASDQMACGFIGEVQRRGFRVPQDVSVVGFDNIDLVDHITPALTTIRQPRWSIGEAAAKVMLSLMTDTDAPPPDTVLPVELIERESTSACAAI</sequence>
<keyword evidence="3 6" id="KW-0238">DNA-binding</keyword>
<evidence type="ECO:0000256" key="3">
    <source>
        <dbReference type="ARBA" id="ARBA00023125"/>
    </source>
</evidence>
<reference evidence="6 7" key="1">
    <citation type="journal article" date="2000" name="Arch. Microbiol.">
        <title>Rhodobaca bogoriensis gen. nov. and sp. nov., an alkaliphilic purple nonsulfur bacterium from African Rift Valley soda lakes.</title>
        <authorList>
            <person name="Milford A.D."/>
            <person name="Achenbach L.A."/>
            <person name="Jung D.O."/>
            <person name="Madigan M.T."/>
        </authorList>
    </citation>
    <scope>NUCLEOTIDE SEQUENCE [LARGE SCALE GENOMIC DNA]</scope>
    <source>
        <strain evidence="6 7">2376</strain>
    </source>
</reference>
<keyword evidence="2" id="KW-0805">Transcription regulation</keyword>
<keyword evidence="4" id="KW-0804">Transcription</keyword>
<dbReference type="PROSITE" id="PS50932">
    <property type="entry name" value="HTH_LACI_2"/>
    <property type="match status" value="1"/>
</dbReference>
<dbReference type="Pfam" id="PF13377">
    <property type="entry name" value="Peripla_BP_3"/>
    <property type="match status" value="1"/>
</dbReference>
<dbReference type="SUPFAM" id="SSF47413">
    <property type="entry name" value="lambda repressor-like DNA-binding domains"/>
    <property type="match status" value="1"/>
</dbReference>
<keyword evidence="7" id="KW-1185">Reference proteome</keyword>
<dbReference type="Proteomes" id="UP000529417">
    <property type="component" value="Unassembled WGS sequence"/>
</dbReference>
<evidence type="ECO:0000313" key="6">
    <source>
        <dbReference type="EMBL" id="NYS26360.1"/>
    </source>
</evidence>
<evidence type="ECO:0000259" key="5">
    <source>
        <dbReference type="PROSITE" id="PS50932"/>
    </source>
</evidence>
<proteinExistence type="predicted"/>
<protein>
    <submittedName>
        <fullName evidence="6">LacI family DNA-binding transcriptional regulator</fullName>
    </submittedName>
</protein>
<gene>
    <name evidence="6" type="ORF">HUK65_15340</name>
</gene>
<accession>A0A7Z0KZK8</accession>
<dbReference type="CDD" id="cd01392">
    <property type="entry name" value="HTH_LacI"/>
    <property type="match status" value="1"/>
</dbReference>
<feature type="domain" description="HTH lacI-type" evidence="5">
    <location>
        <begin position="6"/>
        <end position="60"/>
    </location>
</feature>
<dbReference type="GO" id="GO:0000976">
    <property type="term" value="F:transcription cis-regulatory region binding"/>
    <property type="evidence" value="ECO:0007669"/>
    <property type="project" value="TreeGrafter"/>
</dbReference>
<dbReference type="Gene3D" id="1.10.260.40">
    <property type="entry name" value="lambda repressor-like DNA-binding domains"/>
    <property type="match status" value="1"/>
</dbReference>
<dbReference type="EMBL" id="JACBXS010000042">
    <property type="protein sequence ID" value="NYS26360.1"/>
    <property type="molecule type" value="Genomic_DNA"/>
</dbReference>
<dbReference type="InterPro" id="IPR028082">
    <property type="entry name" value="Peripla_BP_I"/>
</dbReference>
<dbReference type="GO" id="GO:0003700">
    <property type="term" value="F:DNA-binding transcription factor activity"/>
    <property type="evidence" value="ECO:0007669"/>
    <property type="project" value="TreeGrafter"/>
</dbReference>
<name>A0A7Z0KZK8_9RHOB</name>
<dbReference type="SUPFAM" id="SSF53822">
    <property type="entry name" value="Periplasmic binding protein-like I"/>
    <property type="match status" value="1"/>
</dbReference>
<evidence type="ECO:0000256" key="2">
    <source>
        <dbReference type="ARBA" id="ARBA00023015"/>
    </source>
</evidence>
<dbReference type="Gene3D" id="3.40.50.2300">
    <property type="match status" value="2"/>
</dbReference>
<dbReference type="InterPro" id="IPR010982">
    <property type="entry name" value="Lambda_DNA-bd_dom_sf"/>
</dbReference>
<dbReference type="Pfam" id="PF00356">
    <property type="entry name" value="LacI"/>
    <property type="match status" value="1"/>
</dbReference>